<sequence>SFLKRHETAYIAHMLTHNVMNTTMTIGIRAAFETSDTVSQQLQVQKIDAYT</sequence>
<comment type="caution">
    <text evidence="1">The sequence shown here is derived from an EMBL/GenBank/DDBJ whole genome shotgun (WGS) entry which is preliminary data.</text>
</comment>
<dbReference type="EMBL" id="BMAW01038125">
    <property type="protein sequence ID" value="GFU51099.1"/>
    <property type="molecule type" value="Genomic_DNA"/>
</dbReference>
<evidence type="ECO:0000313" key="4">
    <source>
        <dbReference type="Proteomes" id="UP000887013"/>
    </source>
</evidence>
<evidence type="ECO:0000313" key="3">
    <source>
        <dbReference type="EMBL" id="GFU51099.1"/>
    </source>
</evidence>
<feature type="non-terminal residue" evidence="1">
    <location>
        <position position="1"/>
    </location>
</feature>
<keyword evidence="4" id="KW-1185">Reference proteome</keyword>
<organism evidence="1 4">
    <name type="scientific">Nephila pilipes</name>
    <name type="common">Giant wood spider</name>
    <name type="synonym">Nephila maculata</name>
    <dbReference type="NCBI Taxonomy" id="299642"/>
    <lineage>
        <taxon>Eukaryota</taxon>
        <taxon>Metazoa</taxon>
        <taxon>Ecdysozoa</taxon>
        <taxon>Arthropoda</taxon>
        <taxon>Chelicerata</taxon>
        <taxon>Arachnida</taxon>
        <taxon>Araneae</taxon>
        <taxon>Araneomorphae</taxon>
        <taxon>Entelegynae</taxon>
        <taxon>Araneoidea</taxon>
        <taxon>Nephilidae</taxon>
        <taxon>Nephila</taxon>
    </lineage>
</organism>
<reference evidence="1" key="1">
    <citation type="submission" date="2020-08" db="EMBL/GenBank/DDBJ databases">
        <title>Multicomponent nature underlies the extraordinary mechanical properties of spider dragline silk.</title>
        <authorList>
            <person name="Kono N."/>
            <person name="Nakamura H."/>
            <person name="Mori M."/>
            <person name="Yoshida Y."/>
            <person name="Ohtoshi R."/>
            <person name="Malay A.D."/>
            <person name="Moran D.A.P."/>
            <person name="Tomita M."/>
            <person name="Numata K."/>
            <person name="Arakawa K."/>
        </authorList>
    </citation>
    <scope>NUCLEOTIDE SEQUENCE</scope>
</reference>
<dbReference type="Proteomes" id="UP000887013">
    <property type="component" value="Unassembled WGS sequence"/>
</dbReference>
<evidence type="ECO:0000313" key="2">
    <source>
        <dbReference type="EMBL" id="GFS79325.1"/>
    </source>
</evidence>
<gene>
    <name evidence="1" type="ORF">NPIL_266641</name>
    <name evidence="3" type="ORF">NPIL_508271</name>
    <name evidence="2" type="ORF">NPIL_693061</name>
</gene>
<evidence type="ECO:0000313" key="1">
    <source>
        <dbReference type="EMBL" id="GFS70696.1"/>
    </source>
</evidence>
<dbReference type="AlphaFoldDB" id="A0A8X6T310"/>
<proteinExistence type="predicted"/>
<name>A0A8X6T310_NEPPI</name>
<protein>
    <submittedName>
        <fullName evidence="1">Uncharacterized protein</fullName>
    </submittedName>
</protein>
<dbReference type="EMBL" id="BMAW01000792">
    <property type="protein sequence ID" value="GFS70696.1"/>
    <property type="molecule type" value="Genomic_DNA"/>
</dbReference>
<dbReference type="EMBL" id="BMAW01097382">
    <property type="protein sequence ID" value="GFS79325.1"/>
    <property type="molecule type" value="Genomic_DNA"/>
</dbReference>
<accession>A0A8X6T310</accession>